<sequence length="524" mass="57761">MSLTVRHLNADTSFLLIFSPEAHPVPSDFNSANGAFSVLVDPWLVGDSVVTAPWFAITKRVIPSAIQHLSQIEEPDVVVVSQNKPDHCHRETLLQLRPEAKTIVAAEPGAARAIKSWNHFDPNRIHGLTKFDPKTRFGNSFRVRIPPLSPRGHAGEVCISFIPAKNYLTGLHNAFGITYIPPTHHKSIATVPTIDLPKATRYFHIPMSPVSMLANSPPQPVSPIFQRPVSIDVPRDSTRGHRPQLSRSSNTASSEFLPLSEQARFSDNFSETKDGRSLNVPQTTITKQKSEPSFQINDSFDFGIEHPPYNFNTLEALPTPPDSPQTEVSRAPSIFSNRKSPGPSHQQSISSIASHPSLVSPVTPARPKPISIIYSPHGLPFADLQPYIRSHLVRIGALPLTLLLHSFDHAQNPWYLGGNIMSGAAGGAKIARALMARCWISAHDEEKDDKGVSVKQLKVKRCQAEDVHKVLWAGDDGEWLKQKGWTCDVRSLDVGKEMFIGQARDLLAGMEGKRESRLLKFGVG</sequence>
<organism evidence="2 3">
    <name type="scientific">Cyphellophora europaea (strain CBS 101466)</name>
    <name type="common">Phialophora europaea</name>
    <dbReference type="NCBI Taxonomy" id="1220924"/>
    <lineage>
        <taxon>Eukaryota</taxon>
        <taxon>Fungi</taxon>
        <taxon>Dikarya</taxon>
        <taxon>Ascomycota</taxon>
        <taxon>Pezizomycotina</taxon>
        <taxon>Eurotiomycetes</taxon>
        <taxon>Chaetothyriomycetidae</taxon>
        <taxon>Chaetothyriales</taxon>
        <taxon>Cyphellophoraceae</taxon>
        <taxon>Cyphellophora</taxon>
    </lineage>
</organism>
<dbReference type="eggNOG" id="ENOG502S7AM">
    <property type="taxonomic scope" value="Eukaryota"/>
</dbReference>
<dbReference type="STRING" id="1220924.W2RU09"/>
<keyword evidence="3" id="KW-1185">Reference proteome</keyword>
<feature type="region of interest" description="Disordered" evidence="1">
    <location>
        <begin position="318"/>
        <end position="349"/>
    </location>
</feature>
<dbReference type="EMBL" id="KB822721">
    <property type="protein sequence ID" value="ETN39902.1"/>
    <property type="molecule type" value="Genomic_DNA"/>
</dbReference>
<dbReference type="InterPro" id="IPR036866">
    <property type="entry name" value="RibonucZ/Hydroxyglut_hydro"/>
</dbReference>
<dbReference type="RefSeq" id="XP_008718687.1">
    <property type="nucleotide sequence ID" value="XM_008720465.1"/>
</dbReference>
<reference evidence="2 3" key="1">
    <citation type="submission" date="2013-03" db="EMBL/GenBank/DDBJ databases">
        <title>The Genome Sequence of Phialophora europaea CBS 101466.</title>
        <authorList>
            <consortium name="The Broad Institute Genomics Platform"/>
            <person name="Cuomo C."/>
            <person name="de Hoog S."/>
            <person name="Gorbushina A."/>
            <person name="Walker B."/>
            <person name="Young S.K."/>
            <person name="Zeng Q."/>
            <person name="Gargeya S."/>
            <person name="Fitzgerald M."/>
            <person name="Haas B."/>
            <person name="Abouelleil A."/>
            <person name="Allen A.W."/>
            <person name="Alvarado L."/>
            <person name="Arachchi H.M."/>
            <person name="Berlin A.M."/>
            <person name="Chapman S.B."/>
            <person name="Gainer-Dewar J."/>
            <person name="Goldberg J."/>
            <person name="Griggs A."/>
            <person name="Gujja S."/>
            <person name="Hansen M."/>
            <person name="Howarth C."/>
            <person name="Imamovic A."/>
            <person name="Ireland A."/>
            <person name="Larimer J."/>
            <person name="McCowan C."/>
            <person name="Murphy C."/>
            <person name="Pearson M."/>
            <person name="Poon T.W."/>
            <person name="Priest M."/>
            <person name="Roberts A."/>
            <person name="Saif S."/>
            <person name="Shea T."/>
            <person name="Sisk P."/>
            <person name="Sykes S."/>
            <person name="Wortman J."/>
            <person name="Nusbaum C."/>
            <person name="Birren B."/>
        </authorList>
    </citation>
    <scope>NUCLEOTIDE SEQUENCE [LARGE SCALE GENOMIC DNA]</scope>
    <source>
        <strain evidence="2 3">CBS 101466</strain>
    </source>
</reference>
<dbReference type="OrthoDB" id="332863at2759"/>
<feature type="compositionally biased region" description="Polar residues" evidence="1">
    <location>
        <begin position="279"/>
        <end position="290"/>
    </location>
</feature>
<evidence type="ECO:0000256" key="1">
    <source>
        <dbReference type="SAM" id="MobiDB-lite"/>
    </source>
</evidence>
<protein>
    <submittedName>
        <fullName evidence="2">Uncharacterized protein</fullName>
    </submittedName>
</protein>
<name>W2RU09_CYPE1</name>
<feature type="region of interest" description="Disordered" evidence="1">
    <location>
        <begin position="231"/>
        <end position="290"/>
    </location>
</feature>
<dbReference type="AlphaFoldDB" id="W2RU09"/>
<dbReference type="VEuPathDB" id="FungiDB:HMPREF1541_06128"/>
<dbReference type="PANTHER" id="PTHR36142">
    <property type="entry name" value="METALLO-HYDROLASE/OXIDOREDUCTASE SUPERFAMILY PROTEIN"/>
    <property type="match status" value="1"/>
</dbReference>
<feature type="compositionally biased region" description="Polar residues" evidence="1">
    <location>
        <begin position="324"/>
        <end position="339"/>
    </location>
</feature>
<gene>
    <name evidence="2" type="ORF">HMPREF1541_06128</name>
</gene>
<accession>W2RU09</accession>
<evidence type="ECO:0000313" key="3">
    <source>
        <dbReference type="Proteomes" id="UP000030752"/>
    </source>
</evidence>
<dbReference type="PANTHER" id="PTHR36142:SF5">
    <property type="entry name" value="METALLO-BETA-LACTAMASE DOMAIN-CONTAINING PROTEIN"/>
    <property type="match status" value="1"/>
</dbReference>
<dbReference type="HOGENOM" id="CLU_047435_2_0_1"/>
<dbReference type="InParanoid" id="W2RU09"/>
<evidence type="ECO:0000313" key="2">
    <source>
        <dbReference type="EMBL" id="ETN39902.1"/>
    </source>
</evidence>
<feature type="compositionally biased region" description="Polar residues" evidence="1">
    <location>
        <begin position="245"/>
        <end position="254"/>
    </location>
</feature>
<dbReference type="Gene3D" id="3.60.15.10">
    <property type="entry name" value="Ribonuclease Z/Hydroxyacylglutathione hydrolase-like"/>
    <property type="match status" value="1"/>
</dbReference>
<dbReference type="Proteomes" id="UP000030752">
    <property type="component" value="Unassembled WGS sequence"/>
</dbReference>
<dbReference type="SUPFAM" id="SSF56281">
    <property type="entry name" value="Metallo-hydrolase/oxidoreductase"/>
    <property type="match status" value="1"/>
</dbReference>
<proteinExistence type="predicted"/>
<dbReference type="GeneID" id="19973467"/>